<evidence type="ECO:0000313" key="14">
    <source>
        <dbReference type="EMBL" id="KAG0652139.1"/>
    </source>
</evidence>
<evidence type="ECO:0000256" key="9">
    <source>
        <dbReference type="ARBA" id="ARBA00041069"/>
    </source>
</evidence>
<evidence type="ECO:0000256" key="3">
    <source>
        <dbReference type="ARBA" id="ARBA00012754"/>
    </source>
</evidence>
<dbReference type="EMBL" id="VNKQ01000003">
    <property type="protein sequence ID" value="KAG0652139.1"/>
    <property type="molecule type" value="Genomic_DNA"/>
</dbReference>
<dbReference type="Gene3D" id="3.20.20.80">
    <property type="entry name" value="Glycosidases"/>
    <property type="match status" value="1"/>
</dbReference>
<dbReference type="Pfam" id="PF17786">
    <property type="entry name" value="Mannosidase_ig"/>
    <property type="match status" value="1"/>
</dbReference>
<feature type="domain" description="Beta-mannosidase-like galactose-binding" evidence="13">
    <location>
        <begin position="36"/>
        <end position="211"/>
    </location>
</feature>
<organism evidence="14 15">
    <name type="scientific">Hyphodiscus hymeniophilus</name>
    <dbReference type="NCBI Taxonomy" id="353542"/>
    <lineage>
        <taxon>Eukaryota</taxon>
        <taxon>Fungi</taxon>
        <taxon>Dikarya</taxon>
        <taxon>Ascomycota</taxon>
        <taxon>Pezizomycotina</taxon>
        <taxon>Leotiomycetes</taxon>
        <taxon>Helotiales</taxon>
        <taxon>Hyphodiscaceae</taxon>
        <taxon>Hyphodiscus</taxon>
    </lineage>
</organism>
<dbReference type="GO" id="GO:0006516">
    <property type="term" value="P:glycoprotein catabolic process"/>
    <property type="evidence" value="ECO:0007669"/>
    <property type="project" value="TreeGrafter"/>
</dbReference>
<dbReference type="Proteomes" id="UP000785200">
    <property type="component" value="Unassembled WGS sequence"/>
</dbReference>
<dbReference type="AlphaFoldDB" id="A0A9P7B0J9"/>
<dbReference type="SUPFAM" id="SSF51445">
    <property type="entry name" value="(Trans)glycosidases"/>
    <property type="match status" value="1"/>
</dbReference>
<dbReference type="InterPro" id="IPR017853">
    <property type="entry name" value="GH"/>
</dbReference>
<keyword evidence="6" id="KW-0326">Glycosidase</keyword>
<evidence type="ECO:0000256" key="5">
    <source>
        <dbReference type="ARBA" id="ARBA00023277"/>
    </source>
</evidence>
<comment type="catalytic activity">
    <reaction evidence="1">
        <text>Hydrolysis of terminal, non-reducing beta-D-mannose residues in beta-D-mannosides.</text>
        <dbReference type="EC" id="3.2.1.25"/>
    </reaction>
</comment>
<protein>
    <recommendedName>
        <fullName evidence="9">Beta-mannosidase B</fullName>
        <ecNumber evidence="3">3.2.1.25</ecNumber>
    </recommendedName>
    <alternativeName>
        <fullName evidence="10">Mannanase B</fullName>
    </alternativeName>
</protein>
<dbReference type="InterPro" id="IPR054593">
    <property type="entry name" value="Beta-mannosidase-like_N2"/>
</dbReference>
<keyword evidence="4" id="KW-0378">Hydrolase</keyword>
<evidence type="ECO:0000256" key="6">
    <source>
        <dbReference type="ARBA" id="ARBA00023295"/>
    </source>
</evidence>
<keyword evidence="5" id="KW-0119">Carbohydrate metabolism</keyword>
<accession>A0A9P7B0J9</accession>
<keyword evidence="7" id="KW-0624">Polysaccharide degradation</keyword>
<dbReference type="PANTHER" id="PTHR43730">
    <property type="entry name" value="BETA-MANNOSIDASE"/>
    <property type="match status" value="1"/>
</dbReference>
<dbReference type="Gene3D" id="2.60.40.10">
    <property type="entry name" value="Immunoglobulins"/>
    <property type="match status" value="1"/>
</dbReference>
<proteinExistence type="inferred from homology"/>
<dbReference type="OrthoDB" id="2866996at2759"/>
<dbReference type="EC" id="3.2.1.25" evidence="3"/>
<dbReference type="InterPro" id="IPR008979">
    <property type="entry name" value="Galactose-bd-like_sf"/>
</dbReference>
<evidence type="ECO:0000313" key="15">
    <source>
        <dbReference type="Proteomes" id="UP000785200"/>
    </source>
</evidence>
<dbReference type="Pfam" id="PF00703">
    <property type="entry name" value="Glyco_hydro_2"/>
    <property type="match status" value="1"/>
</dbReference>
<dbReference type="Pfam" id="PF22666">
    <property type="entry name" value="Glyco_hydro_2_N2"/>
    <property type="match status" value="1"/>
</dbReference>
<evidence type="ECO:0000256" key="4">
    <source>
        <dbReference type="ARBA" id="ARBA00022801"/>
    </source>
</evidence>
<gene>
    <name evidence="14" type="ORF">D0Z07_1368</name>
</gene>
<dbReference type="InterPro" id="IPR050887">
    <property type="entry name" value="Beta-mannosidase_GH2"/>
</dbReference>
<dbReference type="SUPFAM" id="SSF49785">
    <property type="entry name" value="Galactose-binding domain-like"/>
    <property type="match status" value="1"/>
</dbReference>
<dbReference type="GO" id="GO:0000272">
    <property type="term" value="P:polysaccharide catabolic process"/>
    <property type="evidence" value="ECO:0007669"/>
    <property type="project" value="UniProtKB-KW"/>
</dbReference>
<evidence type="ECO:0000259" key="12">
    <source>
        <dbReference type="Pfam" id="PF17786"/>
    </source>
</evidence>
<evidence type="ECO:0000256" key="2">
    <source>
        <dbReference type="ARBA" id="ARBA00004740"/>
    </source>
</evidence>
<sequence>MVNYQRRLAAISAQITARNPSGDNSYRSTLRLDEYWLFKQSGPQAIVRDFLPTARFPTDVYSDLLHHGLIPDPFRGMNEQAVQWVSEKTWVYRTSFTTPKDALMARHIVLILEGLDTFATVEINGVEILRSDNMFIRHEMDIRSLVHFDALNILEISFSNAVEKADEVMNNLPDHQWGTMGGDPKRTAVRKAQYHFGWDWGPRLVTCGPWKPVRLEFYQSRITDIHARPLLDDDLKSAKIEMVANVDGDADAVVFEVLIEGHLVGKCTAKASPAGTSAVITVDNPELWWPFTHGAQPLYTLRTHLLQNGRQLDSSSIRFGIRKVELVQRFLIDQDGTSFFLKINNVPMFLSGSCWIPADSLTTRITPEKYRSWVTLARSGNQSMIRVWGGGIFEHAALYDACDELGVLVWQDFMFACGNYPTHQSMLNSIKVEAEQNVTALRSHPSIVLWAGNNEDYLWVLLASLEYDPEDKDPQSWLRTNFPARYIYEHLLPEVCKRFIPDIPYHPGSPFGGSTAMDPEVGDLHQWGVWHMEQAPYQEYPNMGGRFVSEFGMQALPVRSTAEEYFAESESAERSVEGEMVKWHNKSDGAEERLKRYLNFNFPEYEMGLDNHIYYTQLLQSEAVSTAYRSWKREWRGPGREYCGGALVWQLNDCWPVTSWAIVDFHLRPKMAFWAVKRESALQTIGLQRTDEGKIEVWAGNGTVSPKVVDVVLKIWDVRDGKELLVKELCHGFILEGNQSTELTTLELSKDLKSPNIAVAAYLRENESKNLIASHVNFHEPLKEVPFQRPEKLSCKLCSDDDSTWVELSAEVPMKGVLVEFVGDVADNTIFEDNGVDLVPGEVLRLKVAGIQRNSRLGLAVRWLGGYEVFESRASDSLIKKRIP</sequence>
<evidence type="ECO:0000256" key="10">
    <source>
        <dbReference type="ARBA" id="ARBA00041614"/>
    </source>
</evidence>
<dbReference type="FunFam" id="3.20.20.80:FF:000050">
    <property type="entry name" value="Beta-mannosidase B"/>
    <property type="match status" value="1"/>
</dbReference>
<evidence type="ECO:0000256" key="7">
    <source>
        <dbReference type="ARBA" id="ARBA00023326"/>
    </source>
</evidence>
<evidence type="ECO:0000256" key="8">
    <source>
        <dbReference type="ARBA" id="ARBA00038429"/>
    </source>
</evidence>
<dbReference type="SUPFAM" id="SSF49303">
    <property type="entry name" value="beta-Galactosidase/glucuronidase domain"/>
    <property type="match status" value="2"/>
</dbReference>
<feature type="domain" description="Glycoside hydrolase family 2 immunoglobulin-like beta-sandwich" evidence="11">
    <location>
        <begin position="221"/>
        <end position="322"/>
    </location>
</feature>
<name>A0A9P7B0J9_9HELO</name>
<dbReference type="GO" id="GO:0004567">
    <property type="term" value="F:beta-mannosidase activity"/>
    <property type="evidence" value="ECO:0007669"/>
    <property type="project" value="UniProtKB-EC"/>
</dbReference>
<keyword evidence="15" id="KW-1185">Reference proteome</keyword>
<dbReference type="InterPro" id="IPR036156">
    <property type="entry name" value="Beta-gal/glucu_dom_sf"/>
</dbReference>
<dbReference type="Gene3D" id="2.60.120.260">
    <property type="entry name" value="Galactose-binding domain-like"/>
    <property type="match status" value="1"/>
</dbReference>
<evidence type="ECO:0000259" key="11">
    <source>
        <dbReference type="Pfam" id="PF00703"/>
    </source>
</evidence>
<dbReference type="InterPro" id="IPR013783">
    <property type="entry name" value="Ig-like_fold"/>
</dbReference>
<feature type="domain" description="Mannosidase Ig/CBM-like" evidence="12">
    <location>
        <begin position="693"/>
        <end position="784"/>
    </location>
</feature>
<comment type="caution">
    <text evidence="14">The sequence shown here is derived from an EMBL/GenBank/DDBJ whole genome shotgun (WGS) entry which is preliminary data.</text>
</comment>
<dbReference type="PANTHER" id="PTHR43730:SF1">
    <property type="entry name" value="BETA-MANNOSIDASE"/>
    <property type="match status" value="1"/>
</dbReference>
<dbReference type="FunFam" id="2.60.120.260:FF:000118">
    <property type="entry name" value="Beta-mannosidase B"/>
    <property type="match status" value="1"/>
</dbReference>
<evidence type="ECO:0000259" key="13">
    <source>
        <dbReference type="Pfam" id="PF22666"/>
    </source>
</evidence>
<dbReference type="InterPro" id="IPR041447">
    <property type="entry name" value="Mannosidase_ig"/>
</dbReference>
<comment type="similarity">
    <text evidence="8">Belongs to the glycosyl hydrolase 2 family. Beta-mannosidase B subfamily.</text>
</comment>
<evidence type="ECO:0000256" key="1">
    <source>
        <dbReference type="ARBA" id="ARBA00000829"/>
    </source>
</evidence>
<comment type="pathway">
    <text evidence="2">Glycan metabolism; N-glycan degradation.</text>
</comment>
<dbReference type="InterPro" id="IPR006102">
    <property type="entry name" value="Ig-like_GH2"/>
</dbReference>
<reference evidence="14" key="1">
    <citation type="submission" date="2019-07" db="EMBL/GenBank/DDBJ databases">
        <title>Hyphodiscus hymeniophilus genome sequencing and assembly.</title>
        <authorList>
            <person name="Kramer G."/>
            <person name="Nodwell J."/>
        </authorList>
    </citation>
    <scope>NUCLEOTIDE SEQUENCE</scope>
    <source>
        <strain evidence="14">ATCC 34498</strain>
    </source>
</reference>